<dbReference type="InterPro" id="IPR003661">
    <property type="entry name" value="HisK_dim/P_dom"/>
</dbReference>
<evidence type="ECO:0000256" key="7">
    <source>
        <dbReference type="ARBA" id="ARBA00022989"/>
    </source>
</evidence>
<dbReference type="Gene3D" id="3.40.50.2300">
    <property type="match status" value="1"/>
</dbReference>
<keyword evidence="15" id="KW-0067">ATP-binding</keyword>
<feature type="transmembrane region" description="Helical" evidence="12">
    <location>
        <begin position="12"/>
        <end position="30"/>
    </location>
</feature>
<evidence type="ECO:0000313" key="16">
    <source>
        <dbReference type="Proteomes" id="UP001234343"/>
    </source>
</evidence>
<organism evidence="15 16">
    <name type="scientific">Alteromonas arenosi</name>
    <dbReference type="NCBI Taxonomy" id="3055817"/>
    <lineage>
        <taxon>Bacteria</taxon>
        <taxon>Pseudomonadati</taxon>
        <taxon>Pseudomonadota</taxon>
        <taxon>Gammaproteobacteria</taxon>
        <taxon>Alteromonadales</taxon>
        <taxon>Alteromonadaceae</taxon>
        <taxon>Alteromonas/Salinimonas group</taxon>
        <taxon>Alteromonas</taxon>
    </lineage>
</organism>
<accession>A0ABT7SZG6</accession>
<dbReference type="SUPFAM" id="SSF55874">
    <property type="entry name" value="ATPase domain of HSP90 chaperone/DNA topoisomerase II/histidine kinase"/>
    <property type="match status" value="1"/>
</dbReference>
<feature type="transmembrane region" description="Helical" evidence="12">
    <location>
        <begin position="184"/>
        <end position="205"/>
    </location>
</feature>
<feature type="transmembrane region" description="Helical" evidence="12">
    <location>
        <begin position="37"/>
        <end position="64"/>
    </location>
</feature>
<evidence type="ECO:0000259" key="13">
    <source>
        <dbReference type="PROSITE" id="PS50109"/>
    </source>
</evidence>
<keyword evidence="16" id="KW-1185">Reference proteome</keyword>
<dbReference type="CDD" id="cd17546">
    <property type="entry name" value="REC_hyHK_CKI1_RcsC-like"/>
    <property type="match status" value="1"/>
</dbReference>
<keyword evidence="7 12" id="KW-1133">Transmembrane helix</keyword>
<dbReference type="InterPro" id="IPR004358">
    <property type="entry name" value="Sig_transdc_His_kin-like_C"/>
</dbReference>
<dbReference type="InterPro" id="IPR001789">
    <property type="entry name" value="Sig_transdc_resp-reg_receiver"/>
</dbReference>
<dbReference type="InterPro" id="IPR033479">
    <property type="entry name" value="dCache_1"/>
</dbReference>
<dbReference type="Pfam" id="PF00072">
    <property type="entry name" value="Response_reg"/>
    <property type="match status" value="1"/>
</dbReference>
<evidence type="ECO:0000259" key="14">
    <source>
        <dbReference type="PROSITE" id="PS50110"/>
    </source>
</evidence>
<dbReference type="InterPro" id="IPR011006">
    <property type="entry name" value="CheY-like_superfamily"/>
</dbReference>
<feature type="domain" description="Response regulatory" evidence="14">
    <location>
        <begin position="819"/>
        <end position="936"/>
    </location>
</feature>
<dbReference type="PANTHER" id="PTHR45339">
    <property type="entry name" value="HYBRID SIGNAL TRANSDUCTION HISTIDINE KINASE J"/>
    <property type="match status" value="1"/>
</dbReference>
<dbReference type="CDD" id="cd00082">
    <property type="entry name" value="HisKA"/>
    <property type="match status" value="1"/>
</dbReference>
<evidence type="ECO:0000256" key="8">
    <source>
        <dbReference type="ARBA" id="ARBA00023012"/>
    </source>
</evidence>
<evidence type="ECO:0000256" key="6">
    <source>
        <dbReference type="ARBA" id="ARBA00022692"/>
    </source>
</evidence>
<sequence>MPVVSYLLNNKSISVVLMIVMGTLLHILPAPFETGGIFAFGFSVAIFIGLMFGLLPAAISSLIISLPYWLVLFIDVTWLDVQQYHPVVIALMMLQPIMVTKLSFDRTVKRALTVGLGFWLLFSIPLFVLVLYSANPTSFQLAITATAVCCFVGIVNLLAGHFVYIARFMVWPSDRTPMIEVRFLFQYFFAGVFFFALVGIVFSYISSFQSQQKEQLLDYMQQRTNVLNDQLASFFEQHQAAVELTAGVVSRSPNLSQAVLSDLAAQYPQFLTFLITDSEGQITHSYPATLLQASQRSGFTNVSEREYFSEPKRTLRPYISSAFQGRGFGNDNIVAIASPILDGEGRFVGIVEGSLGLNQFNLYDDRNLTGFEIMISDKRQQVVFSSSELDIPRLASLNAEFCFTQTCAANVVNIANRDWFIRSSFKGPMGWASHVYFPRAEFVELTSQYIFSALAVLLVLGAGGIGMGYLVATLVSRPMQTLMHQFAIFDPASKQKSPQDLRNKLYLREVDALNSEFISLRNRLVDTFNELRVARSEQEVLNKELSDLNVNLQQRVDEKTKSLSVALKLAEVASEAKSKFLANMSHEIRTPMNGIIGSCENLLAEDLPEEVKYRINIVAESANNLLLILNSVLDWSKIESGEMQLQQKPFDIVSATRAAAELHGNNAARKGVRLVVDINERVPKSVNGDAGKFAQILNNLLNNAIKFTDFGNVTLRLDYDNEMIALMVKDTGVGMTNTDLQKIFDEFVQADLSSTKAHAGTGLGLAITKRMVEIMGGNIAVDSVKGQGSTFLITLPMSTAANTVIRSEKGLPVLPSGLRVLVAEDNDVNADILCDMLAKANIRTLRVANGEDVIAAVNKYQFDAVLMDLQMPVLDGLQATIKIRNLENERAKTKIIAVTANAFVEDREKCLAAGMDDFLSKPITRAALLNTIARNIA</sequence>
<dbReference type="RefSeq" id="WP_289366164.1">
    <property type="nucleotide sequence ID" value="NZ_JAUCBP010000011.1"/>
</dbReference>
<keyword evidence="6 12" id="KW-0812">Transmembrane</keyword>
<dbReference type="InterPro" id="IPR036097">
    <property type="entry name" value="HisK_dim/P_sf"/>
</dbReference>
<keyword evidence="15" id="KW-0547">Nucleotide-binding</keyword>
<dbReference type="EMBL" id="JAUCBP010000011">
    <property type="protein sequence ID" value="MDM7861555.1"/>
    <property type="molecule type" value="Genomic_DNA"/>
</dbReference>
<evidence type="ECO:0000256" key="9">
    <source>
        <dbReference type="ARBA" id="ARBA00023136"/>
    </source>
</evidence>
<dbReference type="Proteomes" id="UP001234343">
    <property type="component" value="Unassembled WGS sequence"/>
</dbReference>
<evidence type="ECO:0000256" key="1">
    <source>
        <dbReference type="ARBA" id="ARBA00000085"/>
    </source>
</evidence>
<comment type="catalytic activity">
    <reaction evidence="1">
        <text>ATP + protein L-histidine = ADP + protein N-phospho-L-histidine.</text>
        <dbReference type="EC" id="2.7.13.3"/>
    </reaction>
</comment>
<dbReference type="PROSITE" id="PS50109">
    <property type="entry name" value="HIS_KIN"/>
    <property type="match status" value="1"/>
</dbReference>
<keyword evidence="9 12" id="KW-0472">Membrane</keyword>
<evidence type="ECO:0000256" key="2">
    <source>
        <dbReference type="ARBA" id="ARBA00004651"/>
    </source>
</evidence>
<evidence type="ECO:0000313" key="15">
    <source>
        <dbReference type="EMBL" id="MDM7861555.1"/>
    </source>
</evidence>
<keyword evidence="11" id="KW-0175">Coiled coil</keyword>
<keyword evidence="8" id="KW-0902">Two-component regulatory system</keyword>
<feature type="coiled-coil region" evidence="11">
    <location>
        <begin position="531"/>
        <end position="562"/>
    </location>
</feature>
<evidence type="ECO:0000256" key="3">
    <source>
        <dbReference type="ARBA" id="ARBA00012438"/>
    </source>
</evidence>
<dbReference type="PRINTS" id="PR00344">
    <property type="entry name" value="BCTRLSENSOR"/>
</dbReference>
<dbReference type="GO" id="GO:0005524">
    <property type="term" value="F:ATP binding"/>
    <property type="evidence" value="ECO:0007669"/>
    <property type="project" value="UniProtKB-KW"/>
</dbReference>
<dbReference type="SMART" id="SM00387">
    <property type="entry name" value="HATPase_c"/>
    <property type="match status" value="1"/>
</dbReference>
<evidence type="ECO:0000256" key="4">
    <source>
        <dbReference type="ARBA" id="ARBA00022475"/>
    </source>
</evidence>
<comment type="caution">
    <text evidence="15">The sequence shown here is derived from an EMBL/GenBank/DDBJ whole genome shotgun (WGS) entry which is preliminary data.</text>
</comment>
<feature type="domain" description="Histidine kinase" evidence="13">
    <location>
        <begin position="583"/>
        <end position="799"/>
    </location>
</feature>
<evidence type="ECO:0000256" key="5">
    <source>
        <dbReference type="ARBA" id="ARBA00022553"/>
    </source>
</evidence>
<dbReference type="PROSITE" id="PS50110">
    <property type="entry name" value="RESPONSE_REGULATORY"/>
    <property type="match status" value="1"/>
</dbReference>
<dbReference type="SUPFAM" id="SSF47384">
    <property type="entry name" value="Homodimeric domain of signal transducing histidine kinase"/>
    <property type="match status" value="1"/>
</dbReference>
<dbReference type="EC" id="2.7.13.3" evidence="3"/>
<evidence type="ECO:0000256" key="10">
    <source>
        <dbReference type="PROSITE-ProRule" id="PRU00169"/>
    </source>
</evidence>
<dbReference type="SUPFAM" id="SSF52172">
    <property type="entry name" value="CheY-like"/>
    <property type="match status" value="1"/>
</dbReference>
<feature type="transmembrane region" description="Helical" evidence="12">
    <location>
        <begin position="449"/>
        <end position="475"/>
    </location>
</feature>
<dbReference type="Pfam" id="PF00512">
    <property type="entry name" value="HisKA"/>
    <property type="match status" value="1"/>
</dbReference>
<dbReference type="CDD" id="cd12914">
    <property type="entry name" value="PDC1_DGC_like"/>
    <property type="match status" value="1"/>
</dbReference>
<comment type="subcellular location">
    <subcellularLocation>
        <location evidence="2">Cell membrane</location>
        <topology evidence="2">Multi-pass membrane protein</topology>
    </subcellularLocation>
</comment>
<dbReference type="InterPro" id="IPR036890">
    <property type="entry name" value="HATPase_C_sf"/>
</dbReference>
<dbReference type="InterPro" id="IPR003594">
    <property type="entry name" value="HATPase_dom"/>
</dbReference>
<dbReference type="PANTHER" id="PTHR45339:SF1">
    <property type="entry name" value="HYBRID SIGNAL TRANSDUCTION HISTIDINE KINASE J"/>
    <property type="match status" value="1"/>
</dbReference>
<feature type="modified residue" description="4-aspartylphosphate" evidence="10">
    <location>
        <position position="868"/>
    </location>
</feature>
<dbReference type="Pfam" id="PF02743">
    <property type="entry name" value="dCache_1"/>
    <property type="match status" value="1"/>
</dbReference>
<feature type="transmembrane region" description="Helical" evidence="12">
    <location>
        <begin position="139"/>
        <end position="164"/>
    </location>
</feature>
<keyword evidence="5 10" id="KW-0597">Phosphoprotein</keyword>
<proteinExistence type="predicted"/>
<evidence type="ECO:0000256" key="12">
    <source>
        <dbReference type="SAM" id="Phobius"/>
    </source>
</evidence>
<dbReference type="InterPro" id="IPR005467">
    <property type="entry name" value="His_kinase_dom"/>
</dbReference>
<protein>
    <recommendedName>
        <fullName evidence="3">histidine kinase</fullName>
        <ecNumber evidence="3">2.7.13.3</ecNumber>
    </recommendedName>
</protein>
<dbReference type="SMART" id="SM00388">
    <property type="entry name" value="HisKA"/>
    <property type="match status" value="1"/>
</dbReference>
<reference evidence="15 16" key="1">
    <citation type="submission" date="2023-06" db="EMBL/GenBank/DDBJ databases">
        <title>Alteromonas sp. ASW11-36 isolated from intertidal sand.</title>
        <authorList>
            <person name="Li Y."/>
        </authorList>
    </citation>
    <scope>NUCLEOTIDE SEQUENCE [LARGE SCALE GENOMIC DNA]</scope>
    <source>
        <strain evidence="15 16">ASW11-36</strain>
    </source>
</reference>
<dbReference type="Gene3D" id="3.30.450.20">
    <property type="entry name" value="PAS domain"/>
    <property type="match status" value="1"/>
</dbReference>
<dbReference type="SMART" id="SM00448">
    <property type="entry name" value="REC"/>
    <property type="match status" value="1"/>
</dbReference>
<dbReference type="Pfam" id="PF02518">
    <property type="entry name" value="HATPase_c"/>
    <property type="match status" value="1"/>
</dbReference>
<dbReference type="CDD" id="cd16922">
    <property type="entry name" value="HATPase_EvgS-ArcB-TorS-like"/>
    <property type="match status" value="1"/>
</dbReference>
<dbReference type="Gene3D" id="3.30.565.10">
    <property type="entry name" value="Histidine kinase-like ATPase, C-terminal domain"/>
    <property type="match status" value="1"/>
</dbReference>
<name>A0ABT7SZG6_9ALTE</name>
<gene>
    <name evidence="15" type="ORF">QTP81_13220</name>
</gene>
<feature type="transmembrane region" description="Helical" evidence="12">
    <location>
        <begin position="111"/>
        <end position="133"/>
    </location>
</feature>
<keyword evidence="4" id="KW-1003">Cell membrane</keyword>
<evidence type="ECO:0000256" key="11">
    <source>
        <dbReference type="SAM" id="Coils"/>
    </source>
</evidence>
<dbReference type="Gene3D" id="1.10.287.130">
    <property type="match status" value="1"/>
</dbReference>